<dbReference type="KEGG" id="cle:Clole_0439"/>
<reference evidence="3 4" key="1">
    <citation type="journal article" date="2011" name="J. Bacteriol.">
        <title>Complete genome sequence of the cellulose-degrading bacterium Cellulosilyticum lentocellum.</title>
        <authorList>
            <consortium name="US DOE Joint Genome Institute"/>
            <person name="Miller D.A."/>
            <person name="Suen G."/>
            <person name="Bruce D."/>
            <person name="Copeland A."/>
            <person name="Cheng J.F."/>
            <person name="Detter C."/>
            <person name="Goodwin L.A."/>
            <person name="Han C.S."/>
            <person name="Hauser L.J."/>
            <person name="Land M.L."/>
            <person name="Lapidus A."/>
            <person name="Lucas S."/>
            <person name="Meincke L."/>
            <person name="Pitluck S."/>
            <person name="Tapia R."/>
            <person name="Teshima H."/>
            <person name="Woyke T."/>
            <person name="Fox B.G."/>
            <person name="Angert E.R."/>
            <person name="Currie C.R."/>
        </authorList>
    </citation>
    <scope>NUCLEOTIDE SEQUENCE [LARGE SCALE GENOMIC DNA]</scope>
    <source>
        <strain evidence="4">ATCC 49066 / DSM 5427 / NCIMB 11756 / RHM5</strain>
    </source>
</reference>
<gene>
    <name evidence="3" type="ordered locus">Clole_0439</name>
</gene>
<evidence type="ECO:0000313" key="3">
    <source>
        <dbReference type="EMBL" id="ADZ82181.1"/>
    </source>
</evidence>
<dbReference type="PANTHER" id="PTHR35176:SF6">
    <property type="entry name" value="HEME OXYGENASE HI_0854-RELATED"/>
    <property type="match status" value="1"/>
</dbReference>
<evidence type="ECO:0000256" key="1">
    <source>
        <dbReference type="ARBA" id="ARBA00023002"/>
    </source>
</evidence>
<proteinExistence type="predicted"/>
<dbReference type="PIRSF" id="PIRSF004633">
    <property type="entry name" value="UCP_PLP_oxd"/>
    <property type="match status" value="1"/>
</dbReference>
<dbReference type="PANTHER" id="PTHR35176">
    <property type="entry name" value="HEME OXYGENASE HI_0854-RELATED"/>
    <property type="match status" value="1"/>
</dbReference>
<dbReference type="HOGENOM" id="CLU_093808_1_0_9"/>
<dbReference type="GO" id="GO:0005829">
    <property type="term" value="C:cytosol"/>
    <property type="evidence" value="ECO:0007669"/>
    <property type="project" value="TreeGrafter"/>
</dbReference>
<evidence type="ECO:0000259" key="2">
    <source>
        <dbReference type="Pfam" id="PF01243"/>
    </source>
</evidence>
<feature type="domain" description="Pyridoxamine 5'-phosphate oxidase N-terminal" evidence="2">
    <location>
        <begin position="4"/>
        <end position="125"/>
    </location>
</feature>
<dbReference type="Proteomes" id="UP000008467">
    <property type="component" value="Chromosome"/>
</dbReference>
<evidence type="ECO:0000313" key="4">
    <source>
        <dbReference type="Proteomes" id="UP000008467"/>
    </source>
</evidence>
<dbReference type="InterPro" id="IPR012349">
    <property type="entry name" value="Split_barrel_FMN-bd"/>
</dbReference>
<sequence>MEELYNQKTIMMSTTTKESVPAISYAPYVKIENEFYIFISETAVHYHHLMNNPQIAIMLIEDEKDTKILFARTRMTLNCKAKKLETINEAAWDLFKEQYGEQMMAPLKQMDFDMFQLTPENGRIVKGFGQASTIQIVNGEMVLTPITGEGHKKKEINKVQFN</sequence>
<dbReference type="EMBL" id="CP002582">
    <property type="protein sequence ID" value="ADZ82181.1"/>
    <property type="molecule type" value="Genomic_DNA"/>
</dbReference>
<protein>
    <submittedName>
        <fullName evidence="3">Pyridoxamine 5'-phosphate oxidase-related FMN-binding protein</fullName>
    </submittedName>
</protein>
<organism evidence="3 4">
    <name type="scientific">Cellulosilyticum lentocellum (strain ATCC 49066 / DSM 5427 / NCIMB 11756 / RHM5)</name>
    <name type="common">Clostridium lentocellum</name>
    <dbReference type="NCBI Taxonomy" id="642492"/>
    <lineage>
        <taxon>Bacteria</taxon>
        <taxon>Bacillati</taxon>
        <taxon>Bacillota</taxon>
        <taxon>Clostridia</taxon>
        <taxon>Lachnospirales</taxon>
        <taxon>Cellulosilyticaceae</taxon>
        <taxon>Cellulosilyticum</taxon>
    </lineage>
</organism>
<keyword evidence="4" id="KW-1185">Reference proteome</keyword>
<dbReference type="Pfam" id="PF01243">
    <property type="entry name" value="PNPOx_N"/>
    <property type="match status" value="1"/>
</dbReference>
<dbReference type="AlphaFoldDB" id="F2JKM1"/>
<dbReference type="STRING" id="642492.Clole_0439"/>
<dbReference type="InterPro" id="IPR014419">
    <property type="entry name" value="HutZ"/>
</dbReference>
<keyword evidence="1" id="KW-0560">Oxidoreductase</keyword>
<dbReference type="InterPro" id="IPR052019">
    <property type="entry name" value="F420H2_bilvrd_red/Heme_oxyg"/>
</dbReference>
<dbReference type="Gene3D" id="2.30.110.10">
    <property type="entry name" value="Electron Transport, Fmn-binding Protein, Chain A"/>
    <property type="match status" value="1"/>
</dbReference>
<dbReference type="eggNOG" id="COG0748">
    <property type="taxonomic scope" value="Bacteria"/>
</dbReference>
<dbReference type="GO" id="GO:0070967">
    <property type="term" value="F:coenzyme F420 binding"/>
    <property type="evidence" value="ECO:0007669"/>
    <property type="project" value="TreeGrafter"/>
</dbReference>
<name>F2JKM1_CELLD</name>
<dbReference type="GO" id="GO:0016627">
    <property type="term" value="F:oxidoreductase activity, acting on the CH-CH group of donors"/>
    <property type="evidence" value="ECO:0007669"/>
    <property type="project" value="TreeGrafter"/>
</dbReference>
<dbReference type="RefSeq" id="WP_013655482.1">
    <property type="nucleotide sequence ID" value="NC_015275.1"/>
</dbReference>
<accession>F2JKM1</accession>
<dbReference type="SUPFAM" id="SSF50475">
    <property type="entry name" value="FMN-binding split barrel"/>
    <property type="match status" value="1"/>
</dbReference>
<dbReference type="InterPro" id="IPR011576">
    <property type="entry name" value="Pyridox_Oxase_N"/>
</dbReference>